<protein>
    <submittedName>
        <fullName evidence="1">Uncharacterized protein</fullName>
    </submittedName>
</protein>
<gene>
    <name evidence="1" type="ORF">TONV_002</name>
</gene>
<organism evidence="1 2">
    <name type="scientific">Tipula oleracea nudivirus</name>
    <dbReference type="NCBI Taxonomy" id="1546257"/>
    <lineage>
        <taxon>Viruses</taxon>
        <taxon>Viruses incertae sedis</taxon>
        <taxon>Naldaviricetes</taxon>
        <taxon>Lefavirales</taxon>
        <taxon>Nudiviridae</taxon>
        <taxon>Deltanudivirus</taxon>
        <taxon>Deltanudivirus tipoleraceae</taxon>
    </lineage>
</organism>
<dbReference type="Proteomes" id="UP000201058">
    <property type="component" value="Segment"/>
</dbReference>
<sequence length="106" mass="12460">MFDLATNGNKSLDNPHDFYEFLKCLRNPINNSDLYLIIKLGVKYYINFIVFRSHEQSCIFYQNSPITAPLVLFKYISLENIKFCSIFPSFDEFRSSVDLNLKKNLC</sequence>
<accession>A0A0B4VFM5</accession>
<reference evidence="1 2" key="1">
    <citation type="journal article" date="2015" name="J. Virol.">
        <title>The genome of the nucleopolyhedrosis-causing virus from Tipula oleracea sheds new light on the Nudiviridae family.</title>
        <authorList>
            <person name="Bezier A."/>
            <person name="Theze J."/>
            <person name="Gavory F."/>
            <person name="Gaillard J."/>
            <person name="Poulain J."/>
            <person name="Drezen J.M."/>
            <person name="Herniou E.A."/>
        </authorList>
    </citation>
    <scope>NUCLEOTIDE SEQUENCE [LARGE SCALE GENOMIC DNA]</scope>
    <source>
        <strain evidence="1">35</strain>
    </source>
</reference>
<evidence type="ECO:0000313" key="1">
    <source>
        <dbReference type="EMBL" id="AJD20062.1"/>
    </source>
</evidence>
<keyword evidence="2" id="KW-1185">Reference proteome</keyword>
<dbReference type="GeneID" id="22921716"/>
<proteinExistence type="predicted"/>
<name>A0A0B4VFM5_9VIRU</name>
<dbReference type="EMBL" id="KM610234">
    <property type="protein sequence ID" value="AJD20062.1"/>
    <property type="molecule type" value="Genomic_DNA"/>
</dbReference>
<evidence type="ECO:0000313" key="2">
    <source>
        <dbReference type="Proteomes" id="UP000201058"/>
    </source>
</evidence>
<dbReference type="RefSeq" id="YP_009116649.1">
    <property type="nucleotide sequence ID" value="NC_026242.1"/>
</dbReference>
<dbReference type="KEGG" id="vg:22921716"/>